<dbReference type="CDD" id="cd00067">
    <property type="entry name" value="GAL4"/>
    <property type="match status" value="1"/>
</dbReference>
<dbReference type="EMBL" id="CP028776">
    <property type="protein sequence ID" value="AWU77873.1"/>
    <property type="molecule type" value="Genomic_DNA"/>
</dbReference>
<keyword evidence="5" id="KW-0472">Membrane</keyword>
<dbReference type="InterPro" id="IPR001138">
    <property type="entry name" value="Zn2Cys6_DnaBD"/>
</dbReference>
<dbReference type="KEGG" id="pkz:C5L36_0D05990"/>
<dbReference type="InterPro" id="IPR007219">
    <property type="entry name" value="XnlR_reg_dom"/>
</dbReference>
<evidence type="ECO:0000256" key="4">
    <source>
        <dbReference type="SAM" id="MobiDB-lite"/>
    </source>
</evidence>
<dbReference type="GeneID" id="40385701"/>
<evidence type="ECO:0000256" key="1">
    <source>
        <dbReference type="ARBA" id="ARBA00004123"/>
    </source>
</evidence>
<dbReference type="PROSITE" id="PS50048">
    <property type="entry name" value="ZN2_CY6_FUNGAL_2"/>
    <property type="match status" value="1"/>
</dbReference>
<dbReference type="SUPFAM" id="SSF57701">
    <property type="entry name" value="Zn2/Cys6 DNA-binding domain"/>
    <property type="match status" value="1"/>
</dbReference>
<dbReference type="InterPro" id="IPR050613">
    <property type="entry name" value="Sec_Metabolite_Reg"/>
</dbReference>
<evidence type="ECO:0000259" key="6">
    <source>
        <dbReference type="PROSITE" id="PS50048"/>
    </source>
</evidence>
<dbReference type="OrthoDB" id="5121955at2759"/>
<feature type="domain" description="Zn(2)-C6 fungal-type" evidence="6">
    <location>
        <begin position="12"/>
        <end position="41"/>
    </location>
</feature>
<dbReference type="GO" id="GO:0005634">
    <property type="term" value="C:nucleus"/>
    <property type="evidence" value="ECO:0007669"/>
    <property type="project" value="UniProtKB-SubCell"/>
</dbReference>
<feature type="compositionally biased region" description="Polar residues" evidence="4">
    <location>
        <begin position="890"/>
        <end position="901"/>
    </location>
</feature>
<dbReference type="RefSeq" id="XP_029323349.1">
    <property type="nucleotide sequence ID" value="XM_029467489.1"/>
</dbReference>
<keyword evidence="8" id="KW-1185">Reference proteome</keyword>
<dbReference type="Proteomes" id="UP000249293">
    <property type="component" value="Chromosome 4"/>
</dbReference>
<feature type="region of interest" description="Disordered" evidence="4">
    <location>
        <begin position="872"/>
        <end position="908"/>
    </location>
</feature>
<sequence>MGKVRRNRKIRTCEYCYNHKLKCDRENPCSTCIRRKQDCIYHFKEKNDNSRSEQNDMKDSDSGINDDFMFSEKGSGTLKDGEEEDFKLRSNVQFTSTNDKSSLYYSRAFLPYLEPSLNRICLFKMSEMGESGYTKNDFSHVGTYDFQKFGLQLSFKTLAQQYPLKEEFDEIVDIYWRNIHPIIPVIDKETTMAKYHEFWNLFNDKEKQVFDIDSGVLFIAMMLAVLTSLEVVEKDAERLRNIKERKNRAFETFEKFRLIFGLSTNPNLVYIQSSIIILQSSCMYYLGIFTFTAVIARQAEYMGLHRDPILHDIIPNKKSVRQSQIRRTVWHYVRFLDTSSSVITGMSPHMIMVNGSTNFPSKRDYNPSTKRFDGDLNPFMIFTICRFKSSLVMETILHYLNSDFSSDQEKLLRWDSISKTVTALYQDVYTLVSEIFSCAKDNRYSKKLCRWLVAYSATAVHQVYLFHRACDRRPYSHHNRVIVKPRGPSSSNLSDFSHIKSLEEFYEQILTIRMPYYETTVEVSILFLYESRIRVDMSDELSKFKWFNKNANPLQYIYFVIRDLYHYPSKRYTFESLPQEIKLFIFEDELLKYDGDVRILALDYAMNALKDLKEFWTELLTDFMDCLIELKNFVYNHLKNSTSGAPGNEDNSSSKAQHYPNPYPPGLDPREPFDLQKYQNIMEIVGSLGGQESPIERNNPNNSNEFQQAINRNGSIGSNPRAMSTFVDQNTTSDANPYFPQTFGVPSQTQPSLFSQVNQQPYGAHVQHLHVLPILQPSPVHQRGPALGHFNAANGPISQMFPQPSPLNSYAADNASMPMMNHVYQTKNPNHSTMNHTMNHNMNYNMNQTMNHNMNQTMNHNINSDMSNAVSHTTSQATNNDLSHDMSTPMDLNSQSITDTYESVERKP</sequence>
<name>A0A2U9R938_PICKU</name>
<evidence type="ECO:0000313" key="7">
    <source>
        <dbReference type="EMBL" id="AWU77873.1"/>
    </source>
</evidence>
<dbReference type="PANTHER" id="PTHR31001">
    <property type="entry name" value="UNCHARACTERIZED TRANSCRIPTIONAL REGULATORY PROTEIN"/>
    <property type="match status" value="1"/>
</dbReference>
<dbReference type="Pfam" id="PF04082">
    <property type="entry name" value="Fungal_trans"/>
    <property type="match status" value="1"/>
</dbReference>
<keyword evidence="3" id="KW-0539">Nucleus</keyword>
<evidence type="ECO:0000256" key="2">
    <source>
        <dbReference type="ARBA" id="ARBA00022723"/>
    </source>
</evidence>
<comment type="subcellular location">
    <subcellularLocation>
        <location evidence="1">Nucleus</location>
    </subcellularLocation>
</comment>
<evidence type="ECO:0000256" key="5">
    <source>
        <dbReference type="SAM" id="Phobius"/>
    </source>
</evidence>
<dbReference type="GO" id="GO:0000981">
    <property type="term" value="F:DNA-binding transcription factor activity, RNA polymerase II-specific"/>
    <property type="evidence" value="ECO:0007669"/>
    <property type="project" value="InterPro"/>
</dbReference>
<dbReference type="GO" id="GO:0008270">
    <property type="term" value="F:zinc ion binding"/>
    <property type="evidence" value="ECO:0007669"/>
    <property type="project" value="InterPro"/>
</dbReference>
<dbReference type="GO" id="GO:0006351">
    <property type="term" value="P:DNA-templated transcription"/>
    <property type="evidence" value="ECO:0007669"/>
    <property type="project" value="InterPro"/>
</dbReference>
<evidence type="ECO:0000313" key="8">
    <source>
        <dbReference type="Proteomes" id="UP000249293"/>
    </source>
</evidence>
<feature type="compositionally biased region" description="Polar residues" evidence="4">
    <location>
        <begin position="872"/>
        <end position="881"/>
    </location>
</feature>
<dbReference type="Gene3D" id="4.10.240.10">
    <property type="entry name" value="Zn(2)-C6 fungal-type DNA-binding domain"/>
    <property type="match status" value="1"/>
</dbReference>
<dbReference type="Pfam" id="PF00172">
    <property type="entry name" value="Zn_clus"/>
    <property type="match status" value="1"/>
</dbReference>
<dbReference type="AlphaFoldDB" id="A0A2U9R938"/>
<gene>
    <name evidence="7" type="ORF">C5L36_0D05990</name>
</gene>
<dbReference type="GO" id="GO:0003677">
    <property type="term" value="F:DNA binding"/>
    <property type="evidence" value="ECO:0007669"/>
    <property type="project" value="InterPro"/>
</dbReference>
<proteinExistence type="predicted"/>
<feature type="compositionally biased region" description="Polar residues" evidence="4">
    <location>
        <begin position="643"/>
        <end position="656"/>
    </location>
</feature>
<dbReference type="PANTHER" id="PTHR31001:SF40">
    <property type="entry name" value="ZN(II)2CYS6 TRANSCRIPTION FACTOR (EUROFUNG)"/>
    <property type="match status" value="1"/>
</dbReference>
<keyword evidence="5" id="KW-0812">Transmembrane</keyword>
<accession>A0A2U9R938</accession>
<evidence type="ECO:0000256" key="3">
    <source>
        <dbReference type="ARBA" id="ARBA00023242"/>
    </source>
</evidence>
<keyword evidence="2" id="KW-0479">Metal-binding</keyword>
<protein>
    <recommendedName>
        <fullName evidence="6">Zn(2)-C6 fungal-type domain-containing protein</fullName>
    </recommendedName>
</protein>
<dbReference type="InterPro" id="IPR036864">
    <property type="entry name" value="Zn2-C6_fun-type_DNA-bd_sf"/>
</dbReference>
<dbReference type="CDD" id="cd12148">
    <property type="entry name" value="fungal_TF_MHR"/>
    <property type="match status" value="1"/>
</dbReference>
<reference evidence="7 8" key="1">
    <citation type="submission" date="2018-06" db="EMBL/GenBank/DDBJ databases">
        <title>Population genomics shows no distinction between pathogenic Candida krusei and environmental Pichia kudriavzevii: One species, four names.</title>
        <authorList>
            <person name="Douglass A.P."/>
            <person name="Offei B."/>
            <person name="Braun-Galleani S."/>
            <person name="Coughlan A.Y."/>
            <person name="Martos A."/>
            <person name="Ortiz-Merino R.A."/>
            <person name="Byrne K.P."/>
            <person name="Wolfe K.H."/>
        </authorList>
    </citation>
    <scope>NUCLEOTIDE SEQUENCE [LARGE SCALE GENOMIC DNA]</scope>
    <source>
        <strain evidence="7 8">CBS573</strain>
    </source>
</reference>
<feature type="region of interest" description="Disordered" evidence="4">
    <location>
        <begin position="643"/>
        <end position="668"/>
    </location>
</feature>
<keyword evidence="5" id="KW-1133">Transmembrane helix</keyword>
<dbReference type="VEuPathDB" id="FungiDB:C5L36_0D05990"/>
<feature type="transmembrane region" description="Helical" evidence="5">
    <location>
        <begin position="270"/>
        <end position="296"/>
    </location>
</feature>
<dbReference type="SMART" id="SM00066">
    <property type="entry name" value="GAL4"/>
    <property type="match status" value="1"/>
</dbReference>
<organism evidence="7 8">
    <name type="scientific">Pichia kudriavzevii</name>
    <name type="common">Yeast</name>
    <name type="synonym">Issatchenkia orientalis</name>
    <dbReference type="NCBI Taxonomy" id="4909"/>
    <lineage>
        <taxon>Eukaryota</taxon>
        <taxon>Fungi</taxon>
        <taxon>Dikarya</taxon>
        <taxon>Ascomycota</taxon>
        <taxon>Saccharomycotina</taxon>
        <taxon>Pichiomycetes</taxon>
        <taxon>Pichiales</taxon>
        <taxon>Pichiaceae</taxon>
        <taxon>Pichia</taxon>
    </lineage>
</organism>